<dbReference type="SUPFAM" id="SSF46689">
    <property type="entry name" value="Homeodomain-like"/>
    <property type="match status" value="1"/>
</dbReference>
<dbReference type="GO" id="GO:0045892">
    <property type="term" value="P:negative regulation of DNA-templated transcription"/>
    <property type="evidence" value="ECO:0007669"/>
    <property type="project" value="UniProtKB-ARBA"/>
</dbReference>
<evidence type="ECO:0000313" key="9">
    <source>
        <dbReference type="Proteomes" id="UP000319578"/>
    </source>
</evidence>
<dbReference type="PATRIC" id="fig|54915.3.peg.856"/>
<feature type="domain" description="HTH tetR-type" evidence="5">
    <location>
        <begin position="10"/>
        <end position="70"/>
    </location>
</feature>
<dbReference type="AlphaFoldDB" id="A0A0K9YU63"/>
<evidence type="ECO:0000259" key="5">
    <source>
        <dbReference type="PROSITE" id="PS50977"/>
    </source>
</evidence>
<dbReference type="PRINTS" id="PR00455">
    <property type="entry name" value="HTHTETR"/>
</dbReference>
<evidence type="ECO:0000313" key="7">
    <source>
        <dbReference type="EMBL" id="KNB72187.1"/>
    </source>
</evidence>
<organism evidence="7 8">
    <name type="scientific">Brevibacillus reuszeri</name>
    <dbReference type="NCBI Taxonomy" id="54915"/>
    <lineage>
        <taxon>Bacteria</taxon>
        <taxon>Bacillati</taxon>
        <taxon>Bacillota</taxon>
        <taxon>Bacilli</taxon>
        <taxon>Bacillales</taxon>
        <taxon>Paenibacillaceae</taxon>
        <taxon>Brevibacillus</taxon>
    </lineage>
</organism>
<dbReference type="STRING" id="54915.ADS79_09705"/>
<dbReference type="InterPro" id="IPR025996">
    <property type="entry name" value="MT1864/Rv1816-like_C"/>
</dbReference>
<gene>
    <name evidence="7" type="ORF">ADS79_09705</name>
    <name evidence="6" type="ORF">BRE01_59200</name>
</gene>
<feature type="DNA-binding region" description="H-T-H motif" evidence="4">
    <location>
        <begin position="33"/>
        <end position="52"/>
    </location>
</feature>
<accession>A0A0K9YU63</accession>
<dbReference type="Proteomes" id="UP000319578">
    <property type="component" value="Unassembled WGS sequence"/>
</dbReference>
<evidence type="ECO:0000256" key="3">
    <source>
        <dbReference type="ARBA" id="ARBA00023163"/>
    </source>
</evidence>
<evidence type="ECO:0000256" key="4">
    <source>
        <dbReference type="PROSITE-ProRule" id="PRU00335"/>
    </source>
</evidence>
<keyword evidence="9" id="KW-1185">Reference proteome</keyword>
<keyword evidence="1" id="KW-0805">Transcription regulation</keyword>
<dbReference type="InterPro" id="IPR050109">
    <property type="entry name" value="HTH-type_TetR-like_transc_reg"/>
</dbReference>
<dbReference type="PANTHER" id="PTHR30055:SF226">
    <property type="entry name" value="HTH-TYPE TRANSCRIPTIONAL REGULATOR PKSA"/>
    <property type="match status" value="1"/>
</dbReference>
<dbReference type="OrthoDB" id="9815924at2"/>
<dbReference type="Gene3D" id="1.10.357.10">
    <property type="entry name" value="Tetracycline Repressor, domain 2"/>
    <property type="match status" value="1"/>
</dbReference>
<name>A0A0K9YU63_9BACL</name>
<dbReference type="Proteomes" id="UP000036834">
    <property type="component" value="Unassembled WGS sequence"/>
</dbReference>
<dbReference type="FunFam" id="1.10.10.60:FF:000141">
    <property type="entry name" value="TetR family transcriptional regulator"/>
    <property type="match status" value="1"/>
</dbReference>
<evidence type="ECO:0000313" key="6">
    <source>
        <dbReference type="EMBL" id="GED72218.1"/>
    </source>
</evidence>
<dbReference type="SUPFAM" id="SSF48498">
    <property type="entry name" value="Tetracyclin repressor-like, C-terminal domain"/>
    <property type="match status" value="1"/>
</dbReference>
<keyword evidence="3" id="KW-0804">Transcription</keyword>
<reference evidence="6 9" key="3">
    <citation type="submission" date="2019-06" db="EMBL/GenBank/DDBJ databases">
        <title>Whole genome shotgun sequence of Brevibacillus reuszeri NBRC 15719.</title>
        <authorList>
            <person name="Hosoyama A."/>
            <person name="Uohara A."/>
            <person name="Ohji S."/>
            <person name="Ichikawa N."/>
        </authorList>
    </citation>
    <scope>NUCLEOTIDE SEQUENCE [LARGE SCALE GENOMIC DNA]</scope>
    <source>
        <strain evidence="6 9">NBRC 15719</strain>
    </source>
</reference>
<protein>
    <submittedName>
        <fullName evidence="7">Transcriptional regulator</fullName>
    </submittedName>
</protein>
<dbReference type="PROSITE" id="PS50977">
    <property type="entry name" value="HTH_TETR_2"/>
    <property type="match status" value="1"/>
</dbReference>
<dbReference type="GO" id="GO:0003700">
    <property type="term" value="F:DNA-binding transcription factor activity"/>
    <property type="evidence" value="ECO:0007669"/>
    <property type="project" value="TreeGrafter"/>
</dbReference>
<dbReference type="RefSeq" id="WP_049738234.1">
    <property type="nucleotide sequence ID" value="NZ_BJON01000026.1"/>
</dbReference>
<evidence type="ECO:0000256" key="2">
    <source>
        <dbReference type="ARBA" id="ARBA00023125"/>
    </source>
</evidence>
<dbReference type="InterPro" id="IPR036271">
    <property type="entry name" value="Tet_transcr_reg_TetR-rel_C_sf"/>
</dbReference>
<evidence type="ECO:0000256" key="1">
    <source>
        <dbReference type="ARBA" id="ARBA00023015"/>
    </source>
</evidence>
<dbReference type="Pfam" id="PF13305">
    <property type="entry name" value="TetR_C_33"/>
    <property type="match status" value="1"/>
</dbReference>
<reference evidence="8" key="1">
    <citation type="submission" date="2015-07" db="EMBL/GenBank/DDBJ databases">
        <title>Genome sequencing project for genomic taxonomy and phylogenomics of Bacillus-like bacteria.</title>
        <authorList>
            <person name="Liu B."/>
            <person name="Wang J."/>
            <person name="Zhu Y."/>
            <person name="Liu G."/>
            <person name="Chen Q."/>
            <person name="Chen Z."/>
            <person name="Lan J."/>
            <person name="Che J."/>
            <person name="Ge C."/>
            <person name="Shi H."/>
            <person name="Pan Z."/>
            <person name="Liu X."/>
        </authorList>
    </citation>
    <scope>NUCLEOTIDE SEQUENCE [LARGE SCALE GENOMIC DNA]</scope>
    <source>
        <strain evidence="8">DSM 9887</strain>
    </source>
</reference>
<dbReference type="GO" id="GO:0000976">
    <property type="term" value="F:transcription cis-regulatory region binding"/>
    <property type="evidence" value="ECO:0007669"/>
    <property type="project" value="TreeGrafter"/>
</dbReference>
<dbReference type="EMBL" id="BJON01000026">
    <property type="protein sequence ID" value="GED72218.1"/>
    <property type="molecule type" value="Genomic_DNA"/>
</dbReference>
<dbReference type="Pfam" id="PF00440">
    <property type="entry name" value="TetR_N"/>
    <property type="match status" value="1"/>
</dbReference>
<evidence type="ECO:0000313" key="8">
    <source>
        <dbReference type="Proteomes" id="UP000036834"/>
    </source>
</evidence>
<keyword evidence="2 4" id="KW-0238">DNA-binding</keyword>
<dbReference type="InterPro" id="IPR009057">
    <property type="entry name" value="Homeodomain-like_sf"/>
</dbReference>
<dbReference type="InterPro" id="IPR001647">
    <property type="entry name" value="HTH_TetR"/>
</dbReference>
<comment type="caution">
    <text evidence="7">The sequence shown here is derived from an EMBL/GenBank/DDBJ whole genome shotgun (WGS) entry which is preliminary data.</text>
</comment>
<sequence>MSSKQEMRSEETKRAILTAAGELFSKRGYDTVSIREIAKAAGCSHTTLYIYFKDKEALLHQLSEGPLQGLSEQMDSMLQDHSLAPEDRLRQISLLFIRFALANRTMYTLFFMTKATRIDVDTSESQLQKLRNHLFDLFRRAVLNCLPAEGNQDDLLAYARIYFYTLQGIVGTYTQSEETLEELMERLTSTFELTVDVMLLGMVQHANKGEDLK</sequence>
<reference evidence="7" key="2">
    <citation type="submission" date="2015-07" db="EMBL/GenBank/DDBJ databases">
        <title>MeaNS - Measles Nucleotide Surveillance Program.</title>
        <authorList>
            <person name="Tran T."/>
            <person name="Druce J."/>
        </authorList>
    </citation>
    <scope>NUCLEOTIDE SEQUENCE</scope>
    <source>
        <strain evidence="7">DSM 9887</strain>
    </source>
</reference>
<dbReference type="PANTHER" id="PTHR30055">
    <property type="entry name" value="HTH-TYPE TRANSCRIPTIONAL REGULATOR RUTR"/>
    <property type="match status" value="1"/>
</dbReference>
<dbReference type="EMBL" id="LGIQ01000007">
    <property type="protein sequence ID" value="KNB72187.1"/>
    <property type="molecule type" value="Genomic_DNA"/>
</dbReference>
<proteinExistence type="predicted"/>